<comment type="caution">
    <text evidence="2">The sequence shown here is derived from an EMBL/GenBank/DDBJ whole genome shotgun (WGS) entry which is preliminary data.</text>
</comment>
<evidence type="ECO:0000259" key="1">
    <source>
        <dbReference type="Pfam" id="PF16289"/>
    </source>
</evidence>
<dbReference type="EMBL" id="WCUA01000005">
    <property type="protein sequence ID" value="KAB4186475.1"/>
    <property type="molecule type" value="Genomic_DNA"/>
</dbReference>
<gene>
    <name evidence="3" type="ORF">GAQ34_06270</name>
    <name evidence="2" type="ORF">GAQ56_21025</name>
</gene>
<feature type="domain" description="DUF4935" evidence="1">
    <location>
        <begin position="10"/>
        <end position="174"/>
    </location>
</feature>
<dbReference type="InterPro" id="IPR032557">
    <property type="entry name" value="DUF4935"/>
</dbReference>
<sequence length="363" mass="41879">MCDLKKRTHIFIDTSVFQAEGFLKESSRVSKLFGLAAKGHLTILLPEITKEEWRKHFCEATLLPVDEFKRRMMVMGSPDELSKALEIISAIDSESISTAVLDSSIAKARIQIIGYDYCNDVEGIFKKYFNSEKPFGKKGKQKEFPDAFVLSALEQYAKKNRIENIILLSHDGDMFDYKSDVLIQKEIGEYLNGILKEIATSEAEKRDIERLYAYFHKGKISFAADLKEQLTDYLLDYSVYDNRVQWQEIEDVTIKEEVALSFSDKDIQLTEINKEYLEAICFVDVDAIADVEHVDESMSYWDSEENNYLFKEYTTSEVEISASIKLTIRMDRTELVMGQDPAVELCEIEYRDLQEAIDGETEY</sequence>
<evidence type="ECO:0000313" key="2">
    <source>
        <dbReference type="EMBL" id="KAB4086792.1"/>
    </source>
</evidence>
<dbReference type="Proteomes" id="UP000432488">
    <property type="component" value="Unassembled WGS sequence"/>
</dbReference>
<proteinExistence type="predicted"/>
<evidence type="ECO:0000313" key="3">
    <source>
        <dbReference type="EMBL" id="KAB4186475.1"/>
    </source>
</evidence>
<dbReference type="Pfam" id="PF16289">
    <property type="entry name" value="PIN_12"/>
    <property type="match status" value="1"/>
</dbReference>
<protein>
    <submittedName>
        <fullName evidence="2">DNA repair protein</fullName>
    </submittedName>
</protein>
<dbReference type="Proteomes" id="UP000442334">
    <property type="component" value="Unassembled WGS sequence"/>
</dbReference>
<dbReference type="AlphaFoldDB" id="A0A3E5BVC7"/>
<evidence type="ECO:0000313" key="4">
    <source>
        <dbReference type="Proteomes" id="UP000432488"/>
    </source>
</evidence>
<dbReference type="EMBL" id="WCUV01000022">
    <property type="protein sequence ID" value="KAB4086792.1"/>
    <property type="molecule type" value="Genomic_DNA"/>
</dbReference>
<name>A0A3E5BVC7_BACUN</name>
<dbReference type="RefSeq" id="WP_011966727.1">
    <property type="nucleotide sequence ID" value="NZ_CACRTC010000006.1"/>
</dbReference>
<organism evidence="2 4">
    <name type="scientific">Bacteroides uniformis</name>
    <dbReference type="NCBI Taxonomy" id="820"/>
    <lineage>
        <taxon>Bacteria</taxon>
        <taxon>Pseudomonadati</taxon>
        <taxon>Bacteroidota</taxon>
        <taxon>Bacteroidia</taxon>
        <taxon>Bacteroidales</taxon>
        <taxon>Bacteroidaceae</taxon>
        <taxon>Bacteroides</taxon>
    </lineage>
</organism>
<reference evidence="4 5" key="1">
    <citation type="journal article" date="2019" name="Nat. Med.">
        <title>A library of human gut bacterial isolates paired with longitudinal multiomics data enables mechanistic microbiome research.</title>
        <authorList>
            <person name="Poyet M."/>
            <person name="Groussin M."/>
            <person name="Gibbons S.M."/>
            <person name="Avila-Pacheco J."/>
            <person name="Jiang X."/>
            <person name="Kearney S.M."/>
            <person name="Perrotta A.R."/>
            <person name="Berdy B."/>
            <person name="Zhao S."/>
            <person name="Lieberman T.D."/>
            <person name="Swanson P.K."/>
            <person name="Smith M."/>
            <person name="Roesemann S."/>
            <person name="Alexander J.E."/>
            <person name="Rich S.A."/>
            <person name="Livny J."/>
            <person name="Vlamakis H."/>
            <person name="Clish C."/>
            <person name="Bullock K."/>
            <person name="Deik A."/>
            <person name="Scott J."/>
            <person name="Pierce K.A."/>
            <person name="Xavier R.J."/>
            <person name="Alm E.J."/>
        </authorList>
    </citation>
    <scope>NUCLEOTIDE SEQUENCE [LARGE SCALE GENOMIC DNA]</scope>
    <source>
        <strain evidence="3 5">BIOML-A21</strain>
        <strain evidence="2 4">BIOML-A42</strain>
    </source>
</reference>
<evidence type="ECO:0000313" key="5">
    <source>
        <dbReference type="Proteomes" id="UP000442334"/>
    </source>
</evidence>
<accession>A0A3E5BVC7</accession>